<feature type="binding site" evidence="12">
    <location>
        <position position="548"/>
    </location>
    <ligand>
        <name>Mg(2+)</name>
        <dbReference type="ChEBI" id="CHEBI:18420"/>
    </ligand>
</feature>
<dbReference type="GO" id="GO:0046872">
    <property type="term" value="F:metal ion binding"/>
    <property type="evidence" value="ECO:0007669"/>
    <property type="project" value="UniProtKB-KW"/>
</dbReference>
<dbReference type="GO" id="GO:0006097">
    <property type="term" value="P:glyoxylate cycle"/>
    <property type="evidence" value="ECO:0007669"/>
    <property type="project" value="UniProtKB-KW"/>
</dbReference>
<dbReference type="AlphaFoldDB" id="A0AAX2HAB2"/>
<keyword evidence="4 12" id="KW-0460">Magnesium</keyword>
<name>A0AAX2HAB2_9PSED</name>
<dbReference type="PIRSF" id="PIRSF009407">
    <property type="entry name" value="IDH_monmr"/>
    <property type="match status" value="1"/>
</dbReference>
<evidence type="ECO:0000256" key="1">
    <source>
        <dbReference type="ARBA" id="ARBA00022435"/>
    </source>
</evidence>
<dbReference type="SUPFAM" id="SSF53659">
    <property type="entry name" value="Isocitrate/Isopropylmalate dehydrogenase-like"/>
    <property type="match status" value="1"/>
</dbReference>
<dbReference type="Gene3D" id="3.40.718.10">
    <property type="entry name" value="Isopropylmalate Dehydrogenase"/>
    <property type="match status" value="1"/>
</dbReference>
<keyword evidence="5 9" id="KW-0521">NADP</keyword>
<evidence type="ECO:0000256" key="4">
    <source>
        <dbReference type="ARBA" id="ARBA00022842"/>
    </source>
</evidence>
<dbReference type="NCBIfam" id="TIGR00178">
    <property type="entry name" value="monomer_idh"/>
    <property type="match status" value="1"/>
</dbReference>
<evidence type="ECO:0000256" key="7">
    <source>
        <dbReference type="ARBA" id="ARBA00023554"/>
    </source>
</evidence>
<dbReference type="EMBL" id="OBKZ01000017">
    <property type="protein sequence ID" value="SOB52641.1"/>
    <property type="molecule type" value="Genomic_DNA"/>
</dbReference>
<dbReference type="GO" id="GO:0004450">
    <property type="term" value="F:isocitrate dehydrogenase (NADP+) activity"/>
    <property type="evidence" value="ECO:0007669"/>
    <property type="project" value="UniProtKB-EC"/>
</dbReference>
<comment type="caution">
    <text evidence="14">The sequence shown here is derived from an EMBL/GenBank/DDBJ whole genome shotgun (WGS) entry which is preliminary data.</text>
</comment>
<proteinExistence type="inferred from homology"/>
<accession>A0AAX2HAB2</accession>
<comment type="similarity">
    <text evidence="8 9">Belongs to the monomeric-type IDH family.</text>
</comment>
<feature type="site" description="Critical for catalysis" evidence="10">
    <location>
        <position position="255"/>
    </location>
</feature>
<evidence type="ECO:0000256" key="8">
    <source>
        <dbReference type="ARBA" id="ARBA00046318"/>
    </source>
</evidence>
<feature type="binding site" evidence="11">
    <location>
        <position position="547"/>
    </location>
    <ligand>
        <name>D-threo-isocitrate</name>
        <dbReference type="ChEBI" id="CHEBI:15562"/>
    </ligand>
</feature>
<feature type="binding site" evidence="13">
    <location>
        <position position="589"/>
    </location>
    <ligand>
        <name>NADP(+)</name>
        <dbReference type="ChEBI" id="CHEBI:58349"/>
    </ligand>
</feature>
<sequence length="740" mass="80356">MPTRSKIIYTFTDEAPALATYSLLPIIEAFTAPADIAVETRDISLAGRILASFPEQLGAKAVADHLAELGALAVTPEANIIKLPNISASVPQLQAAIKELQAQGFDIPDYPESVTTDAEKDVKARYSKVMGSAVNPVLREGNSDRRAPLSVKNYARKHPHKMGAWAADSKSHVAHMSEGDFYGSEKAALIEAPDSVKIELIAQDGTTTVLKEKTAVQAGEIIDCSVMSKKALRQFVAAEIEDAKKQGVLFSVHLKATMMKVSDPIMFGQIVAEFYKDALEKHADVLKEIGFNLNNGIGDLYARIKALPADKQAEIEADIQAVYANRPALAMVNSDKGITNLHVPSDVIVDASMPAMIRDSGKMWGTDGQLHDAKAVIPDRCYATIYQAVIEDCKQHGAFDPTTMGSVPNVGLMAQKAEEYGSHDKTFQIKTDGVVRVSDSNGNVLMEQKVEAGDIWRMCQAKDAPIRDWVKLAVNRARASNTPAVFWLDPQRSHDGVMIEKVQAYLKDHDTNGLDIRIMPPVEAMKFTLERTRKGLDTISVTGNVLRDYLTDLFPIMELGTSAKMLSIVPLMNGGGLFETGAGGSAPKHVQQLLEENFLRWDSLGEFLALAASLEHLGTTYNNPKALVLAKTLDQATGQFLDNNKSPSRKVGNIDNRGSHFYLALYWAQALAAQTEDKDLQAQFAPVAKAMAENEATIVAELNAVQGKPVDIGGYYHADADKVSNVMRPSATLNAIIASV</sequence>
<keyword evidence="2 9" id="KW-0816">Tricarboxylic acid cycle</keyword>
<evidence type="ECO:0000256" key="13">
    <source>
        <dbReference type="PIRSR" id="PIRSR009407-4"/>
    </source>
</evidence>
<evidence type="ECO:0000256" key="3">
    <source>
        <dbReference type="ARBA" id="ARBA00022723"/>
    </source>
</evidence>
<evidence type="ECO:0000313" key="14">
    <source>
        <dbReference type="EMBL" id="SOB52641.1"/>
    </source>
</evidence>
<evidence type="ECO:0000256" key="11">
    <source>
        <dbReference type="PIRSR" id="PIRSR009407-2"/>
    </source>
</evidence>
<evidence type="ECO:0000256" key="12">
    <source>
        <dbReference type="PIRSR" id="PIRSR009407-3"/>
    </source>
</evidence>
<evidence type="ECO:0000313" key="15">
    <source>
        <dbReference type="Proteomes" id="UP000219564"/>
    </source>
</evidence>
<keyword evidence="1 9" id="KW-0329">Glyoxylate bypass</keyword>
<evidence type="ECO:0000256" key="5">
    <source>
        <dbReference type="ARBA" id="ARBA00022857"/>
    </source>
</evidence>
<dbReference type="PANTHER" id="PTHR36999">
    <property type="entry name" value="ISOCITRATE DEHYDROGENASE [NADP]"/>
    <property type="match status" value="1"/>
</dbReference>
<feature type="binding site" evidence="12">
    <location>
        <position position="552"/>
    </location>
    <ligand>
        <name>Mg(2+)</name>
        <dbReference type="ChEBI" id="CHEBI:18420"/>
    </ligand>
</feature>
<feature type="binding site" evidence="13">
    <location>
        <begin position="82"/>
        <end position="87"/>
    </location>
    <ligand>
        <name>NADP(+)</name>
        <dbReference type="ChEBI" id="CHEBI:58349"/>
    </ligand>
</feature>
<comment type="catalytic activity">
    <reaction evidence="7 9">
        <text>D-threo-isocitrate + NADP(+) = 2-oxoglutarate + CO2 + NADPH</text>
        <dbReference type="Rhea" id="RHEA:19629"/>
        <dbReference type="ChEBI" id="CHEBI:15562"/>
        <dbReference type="ChEBI" id="CHEBI:16526"/>
        <dbReference type="ChEBI" id="CHEBI:16810"/>
        <dbReference type="ChEBI" id="CHEBI:57783"/>
        <dbReference type="ChEBI" id="CHEBI:58349"/>
        <dbReference type="EC" id="1.1.1.42"/>
    </reaction>
</comment>
<feature type="binding site" evidence="13">
    <location>
        <begin position="600"/>
        <end position="602"/>
    </location>
    <ligand>
        <name>NADP(+)</name>
        <dbReference type="ChEBI" id="CHEBI:58349"/>
    </ligand>
</feature>
<comment type="cofactor">
    <cofactor evidence="12">
        <name>Mg(2+)</name>
        <dbReference type="ChEBI" id="CHEBI:18420"/>
    </cofactor>
    <cofactor evidence="12">
        <name>Mn(2+)</name>
        <dbReference type="ChEBI" id="CHEBI:29035"/>
    </cofactor>
    <text evidence="12">Binds 1 Mg(2+) or Mn(2+) ion per subunit.</text>
</comment>
<organism evidence="14 15">
    <name type="scientific">Pseudomonas lundensis</name>
    <dbReference type="NCBI Taxonomy" id="86185"/>
    <lineage>
        <taxon>Bacteria</taxon>
        <taxon>Pseudomonadati</taxon>
        <taxon>Pseudomonadota</taxon>
        <taxon>Gammaproteobacteria</taxon>
        <taxon>Pseudomonadales</taxon>
        <taxon>Pseudomonadaceae</taxon>
        <taxon>Pseudomonas</taxon>
    </lineage>
</organism>
<feature type="binding site" evidence="13">
    <location>
        <position position="135"/>
    </location>
    <ligand>
        <name>NADP(+)</name>
        <dbReference type="ChEBI" id="CHEBI:58349"/>
    </ligand>
</feature>
<feature type="site" description="Critical for catalysis" evidence="10">
    <location>
        <position position="420"/>
    </location>
</feature>
<dbReference type="EC" id="1.1.1.42" evidence="9"/>
<feature type="binding site" evidence="13">
    <location>
        <position position="649"/>
    </location>
    <ligand>
        <name>NADP(+)</name>
        <dbReference type="ChEBI" id="CHEBI:58349"/>
    </ligand>
</feature>
<reference evidence="14 15" key="1">
    <citation type="submission" date="2017-08" db="EMBL/GenBank/DDBJ databases">
        <authorList>
            <person name="Chaillou S."/>
        </authorList>
    </citation>
    <scope>NUCLEOTIDE SEQUENCE [LARGE SCALE GENOMIC DNA]</scope>
    <source>
        <strain evidence="14 15">MFPA15A1205</strain>
    </source>
</reference>
<dbReference type="GO" id="GO:0006099">
    <property type="term" value="P:tricarboxylic acid cycle"/>
    <property type="evidence" value="ECO:0007669"/>
    <property type="project" value="UniProtKB-KW"/>
</dbReference>
<gene>
    <name evidence="14" type="primary">idh</name>
    <name evidence="14" type="ORF">PLUA15_240054</name>
</gene>
<protein>
    <recommendedName>
        <fullName evidence="9">Isocitrate dehydrogenase [NADP]</fullName>
        <ecNumber evidence="9">1.1.1.42</ecNumber>
    </recommendedName>
    <alternativeName>
        <fullName evidence="9">Oxalosuccinate decarboxylase</fullName>
    </alternativeName>
</protein>
<evidence type="ECO:0000256" key="2">
    <source>
        <dbReference type="ARBA" id="ARBA00022532"/>
    </source>
</evidence>
<evidence type="ECO:0000256" key="6">
    <source>
        <dbReference type="ARBA" id="ARBA00023002"/>
    </source>
</evidence>
<feature type="binding site" evidence="11">
    <location>
        <position position="145"/>
    </location>
    <ligand>
        <name>D-threo-isocitrate</name>
        <dbReference type="ChEBI" id="CHEBI:15562"/>
    </ligand>
</feature>
<feature type="binding site" evidence="13">
    <location>
        <begin position="584"/>
        <end position="585"/>
    </location>
    <ligand>
        <name>NADP(+)</name>
        <dbReference type="ChEBI" id="CHEBI:58349"/>
    </ligand>
</feature>
<dbReference type="Pfam" id="PF03971">
    <property type="entry name" value="IDH"/>
    <property type="match status" value="1"/>
</dbReference>
<keyword evidence="6 9" id="KW-0560">Oxidoreductase</keyword>
<dbReference type="InterPro" id="IPR004436">
    <property type="entry name" value="Isocitrate_DH_NADP_mono"/>
</dbReference>
<evidence type="ECO:0000256" key="9">
    <source>
        <dbReference type="PIRNR" id="PIRNR009407"/>
    </source>
</evidence>
<evidence type="ECO:0000256" key="10">
    <source>
        <dbReference type="PIRSR" id="PIRSR009407-1"/>
    </source>
</evidence>
<feature type="binding site" evidence="11">
    <location>
        <begin position="132"/>
        <end position="139"/>
    </location>
    <ligand>
        <name>substrate</name>
    </ligand>
</feature>
<feature type="binding site" evidence="12">
    <location>
        <position position="350"/>
    </location>
    <ligand>
        <name>Mg(2+)</name>
        <dbReference type="ChEBI" id="CHEBI:18420"/>
    </ligand>
</feature>
<keyword evidence="3 12" id="KW-0479">Metal-binding</keyword>
<dbReference type="Proteomes" id="UP000219564">
    <property type="component" value="Unassembled WGS sequence"/>
</dbReference>
<dbReference type="RefSeq" id="WP_097191957.1">
    <property type="nucleotide sequence ID" value="NZ_OBKZ01000017.1"/>
</dbReference>
<dbReference type="PANTHER" id="PTHR36999:SF1">
    <property type="entry name" value="ISOCITRATE DEHYDROGENASE (NADP(+))"/>
    <property type="match status" value="1"/>
</dbReference>